<dbReference type="Proteomes" id="UP000215335">
    <property type="component" value="Unassembled WGS sequence"/>
</dbReference>
<dbReference type="EMBL" id="NNAY01000414">
    <property type="protein sequence ID" value="OXU28581.1"/>
    <property type="molecule type" value="Genomic_DNA"/>
</dbReference>
<dbReference type="Gene3D" id="3.40.50.1220">
    <property type="entry name" value="TPP-binding domain"/>
    <property type="match status" value="1"/>
</dbReference>
<protein>
    <submittedName>
        <fullName evidence="1">Uncharacterized protein</fullName>
    </submittedName>
</protein>
<comment type="caution">
    <text evidence="1">The sequence shown here is derived from an EMBL/GenBank/DDBJ whole genome shotgun (WGS) entry which is preliminary data.</text>
</comment>
<proteinExistence type="predicted"/>
<evidence type="ECO:0000313" key="1">
    <source>
        <dbReference type="EMBL" id="OXU28581.1"/>
    </source>
</evidence>
<reference evidence="1 2" key="1">
    <citation type="journal article" date="2017" name="Curr. Biol.">
        <title>The Evolution of Venom by Co-option of Single-Copy Genes.</title>
        <authorList>
            <person name="Martinson E.O."/>
            <person name="Mrinalini"/>
            <person name="Kelkar Y.D."/>
            <person name="Chang C.H."/>
            <person name="Werren J.H."/>
        </authorList>
    </citation>
    <scope>NUCLEOTIDE SEQUENCE [LARGE SCALE GENOMIC DNA]</scope>
    <source>
        <strain evidence="1 2">Alberta</strain>
        <tissue evidence="1">Whole body</tissue>
    </source>
</reference>
<keyword evidence="2" id="KW-1185">Reference proteome</keyword>
<evidence type="ECO:0000313" key="2">
    <source>
        <dbReference type="Proteomes" id="UP000215335"/>
    </source>
</evidence>
<dbReference type="AlphaFoldDB" id="A0A232FCP7"/>
<name>A0A232FCP7_9HYME</name>
<organism evidence="1 2">
    <name type="scientific">Trichomalopsis sarcophagae</name>
    <dbReference type="NCBI Taxonomy" id="543379"/>
    <lineage>
        <taxon>Eukaryota</taxon>
        <taxon>Metazoa</taxon>
        <taxon>Ecdysozoa</taxon>
        <taxon>Arthropoda</taxon>
        <taxon>Hexapoda</taxon>
        <taxon>Insecta</taxon>
        <taxon>Pterygota</taxon>
        <taxon>Neoptera</taxon>
        <taxon>Endopterygota</taxon>
        <taxon>Hymenoptera</taxon>
        <taxon>Apocrita</taxon>
        <taxon>Proctotrupomorpha</taxon>
        <taxon>Chalcidoidea</taxon>
        <taxon>Pteromalidae</taxon>
        <taxon>Pteromalinae</taxon>
        <taxon>Trichomalopsis</taxon>
    </lineage>
</organism>
<sequence>MEQLVPECEGNAVQEISLSNSITRQCTCVWLEKFTATILQLAGSRNHELFKCALTVYANNMTKDAFMWDFKLSQLSMLRNNMNNVLLYFHWHQCKEKIDDHFYLQKIADILVIYVNLELKLSKSTKTSASQLSNTLLTALYIYLDKSEEHIFKVFFKSHLKEDKKISLWMLAKYFSNIAENKLQLTSVMFVRYILAFKLWKSLSDNQEELKKINSLAMKIMGSTMPSLCLKNLHFIKQPPKKYINTTKWYHWYLRTKSFDLETAIESFIKYEENLYNLATSEESSLDIIKNNNRCNCHIQVEDVLFKRTNKCTKLQKHKMMKKKQKLKVDEIIFIDLTKEENLITNKKKRNLKWLQLLKMRDLLECSKNTEKVDMVDSLDNSKNPNAIVRSSINQVTKSYKFDFANSSDQSCDNSRVNDVSILTDFNGIFSNGDIKNKGNQNIETNKTCSISNDLFDDYICDMSIDYRLLNIDTSTENNKELTPSLLDFNLSGMDSLSNDFAYSSIEAIDSHLFKKDVTDANSSIEDDKPYNALFCKDSLLSFNDNKNQLLTELTDLKLCEDDDKNFLSLNEESLITSTNSSTDPFILGLNPDIDEFSKPLLMEKYNLTSSSKEYPISVSNLEYWKKKLLKTNSSRKKTKETIIIQQELNGKIFADPEEKREKKKKRCKRKKHAEINEDAELFNDMKHWKKKILKTNNSPMKIKECDIKEESNFIFEHLQPFEELKRKQLRRKRLSAQKMKNSELFLINNNKKKKTEDKEIITQNESTAKSNDKAVLQFSHENFLPKFTRISSFQLLANCIRSKKADTIITIFDSDSSLISQIKNDEINPSSSHYFIRLLCKNRLLLHHYTESKGTLERQAGISPEKLITLPESDHDLFYQQLKCNIPQSDLVIIFTNNISSISKWLKGKPSKLFIIQEKGREMKSLLIKEFSPDLKFFINTELEVIQTENYDKGCQLLAENLGWSEELKKYEEIA</sequence>
<gene>
    <name evidence="1" type="ORF">TSAR_004793</name>
</gene>
<dbReference type="OrthoDB" id="7673806at2759"/>
<accession>A0A232FCP7</accession>
<dbReference type="STRING" id="543379.A0A232FCP7"/>